<dbReference type="PROSITE" id="PS52015">
    <property type="entry name" value="TONB_CTD"/>
    <property type="match status" value="1"/>
</dbReference>
<keyword evidence="7" id="KW-0653">Protein transport</keyword>
<sequence length="257" mass="27787">MKSKLNTLSIIAIVSLLHILLGWSMSRMNFDFIQFEELGNLQMVEVNLGVEPQPQEEMIEPDTKPEITPPKEEIITQEVKEPADLVKEEPKKDAPPPKKVETPKPKPKIVEKKQPKPKPPKQAPKQQMVKKKSSNVENTKSNLPVGNANGREGSSSTQGNSNTNAALGAGYGKAMIGRCSDISDEADDQGSVKLGVTINESGKATNVDILSSSGIKRLDNQAKRMASSHTYSPAKANGKAVVGKVEFSINFKCGNAA</sequence>
<evidence type="ECO:0000256" key="4">
    <source>
        <dbReference type="ARBA" id="ARBA00022475"/>
    </source>
</evidence>
<organism evidence="12 13">
    <name type="scientific">Otariodibacter oris</name>
    <dbReference type="NCBI Taxonomy" id="1032623"/>
    <lineage>
        <taxon>Bacteria</taxon>
        <taxon>Pseudomonadati</taxon>
        <taxon>Pseudomonadota</taxon>
        <taxon>Gammaproteobacteria</taxon>
        <taxon>Pasteurellales</taxon>
        <taxon>Pasteurellaceae</taxon>
        <taxon>Otariodibacter</taxon>
    </lineage>
</organism>
<dbReference type="GO" id="GO:0055085">
    <property type="term" value="P:transmembrane transport"/>
    <property type="evidence" value="ECO:0007669"/>
    <property type="project" value="InterPro"/>
</dbReference>
<name>A0A420XI50_9PAST</name>
<dbReference type="GO" id="GO:0015031">
    <property type="term" value="P:protein transport"/>
    <property type="evidence" value="ECO:0007669"/>
    <property type="project" value="UniProtKB-KW"/>
</dbReference>
<protein>
    <submittedName>
        <fullName evidence="12">Outer membrane transport energization protein TonB</fullName>
    </submittedName>
</protein>
<keyword evidence="13" id="KW-1185">Reference proteome</keyword>
<dbReference type="NCBIfam" id="TIGR01352">
    <property type="entry name" value="tonB_Cterm"/>
    <property type="match status" value="1"/>
</dbReference>
<evidence type="ECO:0000256" key="5">
    <source>
        <dbReference type="ARBA" id="ARBA00022519"/>
    </source>
</evidence>
<dbReference type="GO" id="GO:0005886">
    <property type="term" value="C:plasma membrane"/>
    <property type="evidence" value="ECO:0007669"/>
    <property type="project" value="UniProtKB-SubCell"/>
</dbReference>
<evidence type="ECO:0000256" key="1">
    <source>
        <dbReference type="ARBA" id="ARBA00004383"/>
    </source>
</evidence>
<evidence type="ECO:0000256" key="9">
    <source>
        <dbReference type="ARBA" id="ARBA00023136"/>
    </source>
</evidence>
<comment type="similarity">
    <text evidence="2">Belongs to the TonB family.</text>
</comment>
<evidence type="ECO:0000256" key="8">
    <source>
        <dbReference type="ARBA" id="ARBA00022989"/>
    </source>
</evidence>
<feature type="compositionally biased region" description="Low complexity" evidence="10">
    <location>
        <begin position="153"/>
        <end position="164"/>
    </location>
</feature>
<evidence type="ECO:0000256" key="7">
    <source>
        <dbReference type="ARBA" id="ARBA00022927"/>
    </source>
</evidence>
<accession>A0A420XI50</accession>
<feature type="domain" description="TonB C-terminal" evidence="11">
    <location>
        <begin position="164"/>
        <end position="257"/>
    </location>
</feature>
<evidence type="ECO:0000259" key="11">
    <source>
        <dbReference type="PROSITE" id="PS52015"/>
    </source>
</evidence>
<dbReference type="OrthoDB" id="5687563at2"/>
<evidence type="ECO:0000313" key="13">
    <source>
        <dbReference type="Proteomes" id="UP000280099"/>
    </source>
</evidence>
<evidence type="ECO:0000256" key="10">
    <source>
        <dbReference type="SAM" id="MobiDB-lite"/>
    </source>
</evidence>
<feature type="region of interest" description="Disordered" evidence="10">
    <location>
        <begin position="52"/>
        <end position="164"/>
    </location>
</feature>
<feature type="compositionally biased region" description="Polar residues" evidence="10">
    <location>
        <begin position="135"/>
        <end position="144"/>
    </location>
</feature>
<dbReference type="InterPro" id="IPR006260">
    <property type="entry name" value="TonB/TolA_C"/>
</dbReference>
<keyword evidence="4" id="KW-1003">Cell membrane</keyword>
<dbReference type="AlphaFoldDB" id="A0A420XI50"/>
<keyword evidence="9" id="KW-0472">Membrane</keyword>
<comment type="subcellular location">
    <subcellularLocation>
        <location evidence="1">Cell inner membrane</location>
        <topology evidence="1">Single-pass membrane protein</topology>
        <orientation evidence="1">Periplasmic side</orientation>
    </subcellularLocation>
</comment>
<dbReference type="Gene3D" id="3.30.1150.10">
    <property type="match status" value="1"/>
</dbReference>
<evidence type="ECO:0000256" key="2">
    <source>
        <dbReference type="ARBA" id="ARBA00006555"/>
    </source>
</evidence>
<dbReference type="Pfam" id="PF03544">
    <property type="entry name" value="TonB_C"/>
    <property type="match status" value="1"/>
</dbReference>
<keyword evidence="5" id="KW-0997">Cell inner membrane</keyword>
<dbReference type="PANTHER" id="PTHR33446">
    <property type="entry name" value="PROTEIN TONB-RELATED"/>
    <property type="match status" value="1"/>
</dbReference>
<feature type="compositionally biased region" description="Basic and acidic residues" evidence="10">
    <location>
        <begin position="61"/>
        <end position="114"/>
    </location>
</feature>
<evidence type="ECO:0000256" key="3">
    <source>
        <dbReference type="ARBA" id="ARBA00022448"/>
    </source>
</evidence>
<dbReference type="InterPro" id="IPR051045">
    <property type="entry name" value="TonB-dependent_transducer"/>
</dbReference>
<dbReference type="InterPro" id="IPR037682">
    <property type="entry name" value="TonB_C"/>
</dbReference>
<keyword evidence="6" id="KW-0812">Transmembrane</keyword>
<dbReference type="SUPFAM" id="SSF74653">
    <property type="entry name" value="TolA/TonB C-terminal domain"/>
    <property type="match status" value="1"/>
</dbReference>
<dbReference type="Proteomes" id="UP000280099">
    <property type="component" value="Unassembled WGS sequence"/>
</dbReference>
<dbReference type="RefSeq" id="WP_121120976.1">
    <property type="nucleotide sequence ID" value="NZ_CP016604.1"/>
</dbReference>
<comment type="caution">
    <text evidence="12">The sequence shown here is derived from an EMBL/GenBank/DDBJ whole genome shotgun (WGS) entry which is preliminary data.</text>
</comment>
<proteinExistence type="inferred from homology"/>
<evidence type="ECO:0000313" key="12">
    <source>
        <dbReference type="EMBL" id="RKR76828.1"/>
    </source>
</evidence>
<keyword evidence="8" id="KW-1133">Transmembrane helix</keyword>
<gene>
    <name evidence="12" type="ORF">DES31_0136</name>
</gene>
<dbReference type="EMBL" id="RBJC01000004">
    <property type="protein sequence ID" value="RKR76828.1"/>
    <property type="molecule type" value="Genomic_DNA"/>
</dbReference>
<evidence type="ECO:0000256" key="6">
    <source>
        <dbReference type="ARBA" id="ARBA00022692"/>
    </source>
</evidence>
<keyword evidence="3" id="KW-0813">Transport</keyword>
<reference evidence="12 13" key="1">
    <citation type="submission" date="2018-10" db="EMBL/GenBank/DDBJ databases">
        <title>Genomic Encyclopedia of Type Strains, Phase IV (KMG-IV): sequencing the most valuable type-strain genomes for metagenomic binning, comparative biology and taxonomic classification.</title>
        <authorList>
            <person name="Goeker M."/>
        </authorList>
    </citation>
    <scope>NUCLEOTIDE SEQUENCE [LARGE SCALE GENOMIC DNA]</scope>
    <source>
        <strain evidence="12 13">DSM 23800</strain>
    </source>
</reference>